<evidence type="ECO:0000313" key="1">
    <source>
        <dbReference type="EMBL" id="GBO06531.1"/>
    </source>
</evidence>
<accession>A0A4Y2U397</accession>
<protein>
    <submittedName>
        <fullName evidence="1">Uncharacterized protein</fullName>
    </submittedName>
</protein>
<organism evidence="1 2">
    <name type="scientific">Araneus ventricosus</name>
    <name type="common">Orbweaver spider</name>
    <name type="synonym">Epeira ventricosa</name>
    <dbReference type="NCBI Taxonomy" id="182803"/>
    <lineage>
        <taxon>Eukaryota</taxon>
        <taxon>Metazoa</taxon>
        <taxon>Ecdysozoa</taxon>
        <taxon>Arthropoda</taxon>
        <taxon>Chelicerata</taxon>
        <taxon>Arachnida</taxon>
        <taxon>Araneae</taxon>
        <taxon>Araneomorphae</taxon>
        <taxon>Entelegynae</taxon>
        <taxon>Araneoidea</taxon>
        <taxon>Araneidae</taxon>
        <taxon>Araneus</taxon>
    </lineage>
</organism>
<dbReference type="Proteomes" id="UP000499080">
    <property type="component" value="Unassembled WGS sequence"/>
</dbReference>
<evidence type="ECO:0000313" key="2">
    <source>
        <dbReference type="Proteomes" id="UP000499080"/>
    </source>
</evidence>
<keyword evidence="2" id="KW-1185">Reference proteome</keyword>
<proteinExistence type="predicted"/>
<comment type="caution">
    <text evidence="1">The sequence shown here is derived from an EMBL/GenBank/DDBJ whole genome shotgun (WGS) entry which is preliminary data.</text>
</comment>
<dbReference type="AlphaFoldDB" id="A0A4Y2U397"/>
<sequence>MQLSSNTRSDTEHALTGEKNIIIIKKSLKWEKEPGHNGRRPIEIRSIHYRFHFRFIEYFNQCLQIGKSRGLLKLEIPEYIDFNCPYFPEYEKAIFGVMANYRDGS</sequence>
<gene>
    <name evidence="1" type="ORF">AVEN_54053_1</name>
</gene>
<dbReference type="EMBL" id="BGPR01032831">
    <property type="protein sequence ID" value="GBO06531.1"/>
    <property type="molecule type" value="Genomic_DNA"/>
</dbReference>
<reference evidence="1 2" key="1">
    <citation type="journal article" date="2019" name="Sci. Rep.">
        <title>Orb-weaving spider Araneus ventricosus genome elucidates the spidroin gene catalogue.</title>
        <authorList>
            <person name="Kono N."/>
            <person name="Nakamura H."/>
            <person name="Ohtoshi R."/>
            <person name="Moran D.A.P."/>
            <person name="Shinohara A."/>
            <person name="Yoshida Y."/>
            <person name="Fujiwara M."/>
            <person name="Mori M."/>
            <person name="Tomita M."/>
            <person name="Arakawa K."/>
        </authorList>
    </citation>
    <scope>NUCLEOTIDE SEQUENCE [LARGE SCALE GENOMIC DNA]</scope>
</reference>
<name>A0A4Y2U397_ARAVE</name>